<reference evidence="4" key="1">
    <citation type="submission" date="2022-01" db="EMBL/GenBank/DDBJ databases">
        <authorList>
            <person name="King R."/>
        </authorList>
    </citation>
    <scope>NUCLEOTIDE SEQUENCE</scope>
</reference>
<accession>A0A9N9S5M9</accession>
<dbReference type="Pfam" id="PF07000">
    <property type="entry name" value="DUF1308"/>
    <property type="match status" value="1"/>
</dbReference>
<evidence type="ECO:0000259" key="3">
    <source>
        <dbReference type="Pfam" id="PF18474"/>
    </source>
</evidence>
<evidence type="ECO:0000259" key="2">
    <source>
        <dbReference type="Pfam" id="PF07000"/>
    </source>
</evidence>
<gene>
    <name evidence="4" type="ORF">CHIRRI_LOCUS12562</name>
</gene>
<dbReference type="PANTHER" id="PTHR13379:SF0">
    <property type="entry name" value="UPF0415 PROTEIN C7ORF25"/>
    <property type="match status" value="1"/>
</dbReference>
<dbReference type="AlphaFoldDB" id="A0A9N9S5M9"/>
<organism evidence="4 5">
    <name type="scientific">Chironomus riparius</name>
    <dbReference type="NCBI Taxonomy" id="315576"/>
    <lineage>
        <taxon>Eukaryota</taxon>
        <taxon>Metazoa</taxon>
        <taxon>Ecdysozoa</taxon>
        <taxon>Arthropoda</taxon>
        <taxon>Hexapoda</taxon>
        <taxon>Insecta</taxon>
        <taxon>Pterygota</taxon>
        <taxon>Neoptera</taxon>
        <taxon>Endopterygota</taxon>
        <taxon>Diptera</taxon>
        <taxon>Nematocera</taxon>
        <taxon>Chironomoidea</taxon>
        <taxon>Chironomidae</taxon>
        <taxon>Chironominae</taxon>
        <taxon>Chironomus</taxon>
    </lineage>
</organism>
<dbReference type="PANTHER" id="PTHR13379">
    <property type="entry name" value="UNCHARACTERIZED DUF1308"/>
    <property type="match status" value="1"/>
</dbReference>
<comment type="similarity">
    <text evidence="1">Belongs to the UPF0415 family.</text>
</comment>
<dbReference type="InterPro" id="IPR041076">
    <property type="entry name" value="DUF5614"/>
</dbReference>
<dbReference type="InterPro" id="IPR010733">
    <property type="entry name" value="DUF1308"/>
</dbReference>
<dbReference type="EMBL" id="OU895879">
    <property type="protein sequence ID" value="CAG9809742.1"/>
    <property type="molecule type" value="Genomic_DNA"/>
</dbReference>
<protein>
    <recommendedName>
        <fullName evidence="6">DUF1308 domain-containing protein</fullName>
    </recommendedName>
</protein>
<feature type="domain" description="DUF5614" evidence="3">
    <location>
        <begin position="10"/>
        <end position="208"/>
    </location>
</feature>
<feature type="domain" description="DUF1308" evidence="2">
    <location>
        <begin position="212"/>
        <end position="371"/>
    </location>
</feature>
<dbReference type="Proteomes" id="UP001153620">
    <property type="component" value="Chromosome 3"/>
</dbReference>
<evidence type="ECO:0008006" key="6">
    <source>
        <dbReference type="Google" id="ProtNLM"/>
    </source>
</evidence>
<keyword evidence="5" id="KW-1185">Reference proteome</keyword>
<evidence type="ECO:0000313" key="4">
    <source>
        <dbReference type="EMBL" id="CAG9809742.1"/>
    </source>
</evidence>
<name>A0A9N9S5M9_9DIPT</name>
<reference evidence="4" key="2">
    <citation type="submission" date="2022-10" db="EMBL/GenBank/DDBJ databases">
        <authorList>
            <consortium name="ENA_rothamsted_submissions"/>
            <consortium name="culmorum"/>
            <person name="King R."/>
        </authorList>
    </citation>
    <scope>NUCLEOTIDE SEQUENCE</scope>
</reference>
<evidence type="ECO:0000313" key="5">
    <source>
        <dbReference type="Proteomes" id="UP001153620"/>
    </source>
</evidence>
<dbReference type="OrthoDB" id="441890at2759"/>
<evidence type="ECO:0000256" key="1">
    <source>
        <dbReference type="ARBA" id="ARBA00006588"/>
    </source>
</evidence>
<dbReference type="Pfam" id="PF18474">
    <property type="entry name" value="DUF5614"/>
    <property type="match status" value="1"/>
</dbReference>
<sequence length="376" mass="43060">MEDPVNIELLIEEKVNLALELIDKLESNYSKVDGAIKTKRSIEKEMKFLQKLKSVNDIESVRRQLHCTNLNFYSHLVNSLDRYSKYHKVSAIAQVKRRNSDDKAIRIDIVCDDSNEVLWIKIIARNSESIIDEVMGRCEYGCKDVLEVGEEYLDIALDTEVNFFRPPKVIFDFLNPVDESIENELEENGIILGRKYQACESLRDDQQVSKTLNVDVSTMLAYISELSNGGINYKFDEQLLEDQVAVERKEPIKPVLDKIFDGKKLIACETAVKSFDEIIKLLAGPNETRRAEEFKSRITVLTDVEHPEEIINLDLSAQIKERSRKIFAFGIFHKAVTASSNCGFKRAAKMKNLDIPIINHSARALSELKQREKIDT</sequence>
<proteinExistence type="inferred from homology"/>